<evidence type="ECO:0000313" key="2">
    <source>
        <dbReference type="EMBL" id="KMP05592.1"/>
    </source>
</evidence>
<feature type="region of interest" description="Disordered" evidence="1">
    <location>
        <begin position="53"/>
        <end position="73"/>
    </location>
</feature>
<protein>
    <submittedName>
        <fullName evidence="2">Uncharacterized protein</fullName>
    </submittedName>
</protein>
<dbReference type="AlphaFoldDB" id="A0A0J7B6L5"/>
<evidence type="ECO:0000313" key="3">
    <source>
        <dbReference type="Proteomes" id="UP000054565"/>
    </source>
</evidence>
<sequence length="73" mass="8382">MVFRRRLACYVLEQHVYNTFIISDALALLKPLLADVVTVRDYFPVGIRSTSYRERPPSSNAFLDKAYPSQLTS</sequence>
<organism evidence="2 3">
    <name type="scientific">Coccidioides immitis RMSCC 2394</name>
    <dbReference type="NCBI Taxonomy" id="404692"/>
    <lineage>
        <taxon>Eukaryota</taxon>
        <taxon>Fungi</taxon>
        <taxon>Dikarya</taxon>
        <taxon>Ascomycota</taxon>
        <taxon>Pezizomycotina</taxon>
        <taxon>Eurotiomycetes</taxon>
        <taxon>Eurotiomycetidae</taxon>
        <taxon>Onygenales</taxon>
        <taxon>Onygenaceae</taxon>
        <taxon>Coccidioides</taxon>
    </lineage>
</organism>
<reference evidence="3" key="1">
    <citation type="journal article" date="2010" name="Genome Res.">
        <title>Population genomic sequencing of Coccidioides fungi reveals recent hybridization and transposon control.</title>
        <authorList>
            <person name="Neafsey D.E."/>
            <person name="Barker B.M."/>
            <person name="Sharpton T.J."/>
            <person name="Stajich J.E."/>
            <person name="Park D.J."/>
            <person name="Whiston E."/>
            <person name="Hung C.-Y."/>
            <person name="McMahan C."/>
            <person name="White J."/>
            <person name="Sykes S."/>
            <person name="Heiman D."/>
            <person name="Young S."/>
            <person name="Zeng Q."/>
            <person name="Abouelleil A."/>
            <person name="Aftuck L."/>
            <person name="Bessette D."/>
            <person name="Brown A."/>
            <person name="FitzGerald M."/>
            <person name="Lui A."/>
            <person name="Macdonald J.P."/>
            <person name="Priest M."/>
            <person name="Orbach M.J."/>
            <person name="Galgiani J.N."/>
            <person name="Kirkland T.N."/>
            <person name="Cole G.T."/>
            <person name="Birren B.W."/>
            <person name="Henn M.R."/>
            <person name="Taylor J.W."/>
            <person name="Rounsley S.D."/>
        </authorList>
    </citation>
    <scope>NUCLEOTIDE SEQUENCE [LARGE SCALE GENOMIC DNA]</scope>
    <source>
        <strain evidence="3">RMSCC 2394</strain>
    </source>
</reference>
<dbReference type="EMBL" id="DS028095">
    <property type="protein sequence ID" value="KMP05592.1"/>
    <property type="molecule type" value="Genomic_DNA"/>
</dbReference>
<name>A0A0J7B6L5_COCIT</name>
<proteinExistence type="predicted"/>
<gene>
    <name evidence="2" type="ORF">CIRG_05273</name>
</gene>
<dbReference type="Proteomes" id="UP000054565">
    <property type="component" value="Unassembled WGS sequence"/>
</dbReference>
<accession>A0A0J7B6L5</accession>
<evidence type="ECO:0000256" key="1">
    <source>
        <dbReference type="SAM" id="MobiDB-lite"/>
    </source>
</evidence>